<dbReference type="InterPro" id="IPR009057">
    <property type="entry name" value="Homeodomain-like_sf"/>
</dbReference>
<dbReference type="PROSITE" id="PS50110">
    <property type="entry name" value="RESPONSE_REGULATORY"/>
    <property type="match status" value="1"/>
</dbReference>
<dbReference type="Gene3D" id="1.10.10.60">
    <property type="entry name" value="Homeodomain-like"/>
    <property type="match status" value="2"/>
</dbReference>
<keyword evidence="6" id="KW-0238">DNA-binding</keyword>
<feature type="modified residue" description="4-aspartylphosphate" evidence="8">
    <location>
        <position position="55"/>
    </location>
</feature>
<dbReference type="InterPro" id="IPR018062">
    <property type="entry name" value="HTH_AraC-typ_CS"/>
</dbReference>
<keyword evidence="12" id="KW-1185">Reference proteome</keyword>
<evidence type="ECO:0000313" key="12">
    <source>
        <dbReference type="Proteomes" id="UP001589776"/>
    </source>
</evidence>
<evidence type="ECO:0000256" key="5">
    <source>
        <dbReference type="ARBA" id="ARBA00023015"/>
    </source>
</evidence>
<dbReference type="InterPro" id="IPR018060">
    <property type="entry name" value="HTH_AraC"/>
</dbReference>
<keyword evidence="2" id="KW-0963">Cytoplasm</keyword>
<evidence type="ECO:0000256" key="6">
    <source>
        <dbReference type="ARBA" id="ARBA00023125"/>
    </source>
</evidence>
<dbReference type="SUPFAM" id="SSF46689">
    <property type="entry name" value="Homeodomain-like"/>
    <property type="match status" value="1"/>
</dbReference>
<dbReference type="PRINTS" id="PR00032">
    <property type="entry name" value="HTHARAC"/>
</dbReference>
<organism evidence="11 12">
    <name type="scientific">Paenibacillus chartarius</name>
    <dbReference type="NCBI Taxonomy" id="747481"/>
    <lineage>
        <taxon>Bacteria</taxon>
        <taxon>Bacillati</taxon>
        <taxon>Bacillota</taxon>
        <taxon>Bacilli</taxon>
        <taxon>Bacillales</taxon>
        <taxon>Paenibacillaceae</taxon>
        <taxon>Paenibacillus</taxon>
    </lineage>
</organism>
<comment type="caution">
    <text evidence="11">The sequence shown here is derived from an EMBL/GenBank/DDBJ whole genome shotgun (WGS) entry which is preliminary data.</text>
</comment>
<dbReference type="Proteomes" id="UP001589776">
    <property type="component" value="Unassembled WGS sequence"/>
</dbReference>
<protein>
    <submittedName>
        <fullName evidence="11">Response regulator</fullName>
    </submittedName>
</protein>
<dbReference type="SMART" id="SM00342">
    <property type="entry name" value="HTH_ARAC"/>
    <property type="match status" value="1"/>
</dbReference>
<evidence type="ECO:0000259" key="9">
    <source>
        <dbReference type="PROSITE" id="PS01124"/>
    </source>
</evidence>
<gene>
    <name evidence="11" type="ORF">ACFFK0_21165</name>
</gene>
<dbReference type="Pfam" id="PF00072">
    <property type="entry name" value="Response_reg"/>
    <property type="match status" value="1"/>
</dbReference>
<feature type="domain" description="Response regulatory" evidence="10">
    <location>
        <begin position="3"/>
        <end position="120"/>
    </location>
</feature>
<evidence type="ECO:0000256" key="4">
    <source>
        <dbReference type="ARBA" id="ARBA00023012"/>
    </source>
</evidence>
<evidence type="ECO:0000259" key="10">
    <source>
        <dbReference type="PROSITE" id="PS50110"/>
    </source>
</evidence>
<dbReference type="SUPFAM" id="SSF52172">
    <property type="entry name" value="CheY-like"/>
    <property type="match status" value="1"/>
</dbReference>
<dbReference type="EMBL" id="JBHLWN010000077">
    <property type="protein sequence ID" value="MFC0214923.1"/>
    <property type="molecule type" value="Genomic_DNA"/>
</dbReference>
<keyword evidence="3 8" id="KW-0597">Phosphoprotein</keyword>
<dbReference type="PANTHER" id="PTHR42713">
    <property type="entry name" value="HISTIDINE KINASE-RELATED"/>
    <property type="match status" value="1"/>
</dbReference>
<dbReference type="CDD" id="cd17536">
    <property type="entry name" value="REC_YesN-like"/>
    <property type="match status" value="1"/>
</dbReference>
<name>A0ABV6DQT2_9BACL</name>
<evidence type="ECO:0000256" key="2">
    <source>
        <dbReference type="ARBA" id="ARBA00022490"/>
    </source>
</evidence>
<dbReference type="InterPro" id="IPR020449">
    <property type="entry name" value="Tscrpt_reg_AraC-type_HTH"/>
</dbReference>
<proteinExistence type="predicted"/>
<dbReference type="InterPro" id="IPR001789">
    <property type="entry name" value="Sig_transdc_resp-reg_receiver"/>
</dbReference>
<evidence type="ECO:0000313" key="11">
    <source>
        <dbReference type="EMBL" id="MFC0214923.1"/>
    </source>
</evidence>
<dbReference type="PANTHER" id="PTHR42713:SF3">
    <property type="entry name" value="TRANSCRIPTIONAL REGULATORY PROTEIN HPTR"/>
    <property type="match status" value="1"/>
</dbReference>
<keyword evidence="7" id="KW-0804">Transcription</keyword>
<keyword evidence="4" id="KW-0902">Two-component regulatory system</keyword>
<dbReference type="PROSITE" id="PS01124">
    <property type="entry name" value="HTH_ARAC_FAMILY_2"/>
    <property type="match status" value="1"/>
</dbReference>
<dbReference type="Pfam" id="PF12833">
    <property type="entry name" value="HTH_18"/>
    <property type="match status" value="1"/>
</dbReference>
<dbReference type="Gene3D" id="3.40.50.2300">
    <property type="match status" value="1"/>
</dbReference>
<feature type="domain" description="HTH araC/xylS-type" evidence="9">
    <location>
        <begin position="438"/>
        <end position="536"/>
    </location>
</feature>
<dbReference type="SMART" id="SM00448">
    <property type="entry name" value="REC"/>
    <property type="match status" value="1"/>
</dbReference>
<evidence type="ECO:0000256" key="8">
    <source>
        <dbReference type="PROSITE-ProRule" id="PRU00169"/>
    </source>
</evidence>
<evidence type="ECO:0000256" key="1">
    <source>
        <dbReference type="ARBA" id="ARBA00004496"/>
    </source>
</evidence>
<comment type="subcellular location">
    <subcellularLocation>
        <location evidence="1">Cytoplasm</location>
    </subcellularLocation>
</comment>
<reference evidence="11 12" key="1">
    <citation type="submission" date="2024-09" db="EMBL/GenBank/DDBJ databases">
        <authorList>
            <person name="Sun Q."/>
            <person name="Mori K."/>
        </authorList>
    </citation>
    <scope>NUCLEOTIDE SEQUENCE [LARGE SCALE GENOMIC DNA]</scope>
    <source>
        <strain evidence="11 12">CCM 7759</strain>
    </source>
</reference>
<dbReference type="PROSITE" id="PS00041">
    <property type="entry name" value="HTH_ARAC_FAMILY_1"/>
    <property type="match status" value="1"/>
</dbReference>
<dbReference type="InterPro" id="IPR011006">
    <property type="entry name" value="CheY-like_superfamily"/>
</dbReference>
<dbReference type="InterPro" id="IPR051552">
    <property type="entry name" value="HptR"/>
</dbReference>
<evidence type="ECO:0000256" key="7">
    <source>
        <dbReference type="ARBA" id="ARBA00023163"/>
    </source>
</evidence>
<dbReference type="RefSeq" id="WP_377472348.1">
    <property type="nucleotide sequence ID" value="NZ_JBHLWN010000077.1"/>
</dbReference>
<keyword evidence="5" id="KW-0805">Transcription regulation</keyword>
<evidence type="ECO:0000256" key="3">
    <source>
        <dbReference type="ARBA" id="ARBA00022553"/>
    </source>
</evidence>
<sequence>MAQLLIVDDEIHVVERLYATIDWASIGIEQVHKALSGREALQLLAQWSIDIIISDIQMPGMSGLELLGEINRRWPKTKCLLLSGYSEFEYAKEAIAQRTEDYLLKPITEQQLLAAVKRVKDKLQAEWEEVVSKQRLTYTFKEHLPLLRGNLLNELLQGRRLSEKTLRDKMQALELPDFENHPFVIMMIRLESYFLDYDWRSLSLLEYAVSNMVEELYAEHCDSWHTKDDYGYLVFVMKLKPNSATKEDGAWFERTASALQSAVRDYLKGSISIMVSTWGTFPADLQPLYQRSLSAFRQRIGSERELLMRLQEEDGRTGLTSLQSLYEPPTLHQLLEAGRWTDIEEKLSAVLSELETTYSESQEHLLEVYFCMASAFAYIAHKNGRPLHELIGGDYDRMTEGVPFRTVNQLRGWAYRVLHQLKQDAEQETRNSRQSLINDIRSFIETNLASDVSLQSIADHVYLHPVYVSKIYKLETGENLSDYMNRIRMDKAEHMLKHSQEKIYEIAAKLGYQRPHSFNHAFKKQYGMTPQEYRDQFS</sequence>
<accession>A0ABV6DQT2</accession>